<proteinExistence type="inferred from homology"/>
<accession>A0ABS5HRM5</accession>
<comment type="caution">
    <text evidence="6">The sequence shown here is derived from an EMBL/GenBank/DDBJ whole genome shotgun (WGS) entry which is preliminary data.</text>
</comment>
<dbReference type="InterPro" id="IPR036390">
    <property type="entry name" value="WH_DNA-bd_sf"/>
</dbReference>
<keyword evidence="7" id="KW-1185">Reference proteome</keyword>
<evidence type="ECO:0000256" key="4">
    <source>
        <dbReference type="ARBA" id="ARBA00023163"/>
    </source>
</evidence>
<evidence type="ECO:0000313" key="7">
    <source>
        <dbReference type="Proteomes" id="UP001195941"/>
    </source>
</evidence>
<evidence type="ECO:0000256" key="1">
    <source>
        <dbReference type="ARBA" id="ARBA00009437"/>
    </source>
</evidence>
<dbReference type="Pfam" id="PF03466">
    <property type="entry name" value="LysR_substrate"/>
    <property type="match status" value="1"/>
</dbReference>
<keyword evidence="3" id="KW-0238">DNA-binding</keyword>
<sequence length="300" mass="32965">MHIQLQDLQLFVQVAEAGNLTRGAQRAFLSPPAASARIRALEDQLGAQVLYRSNKGISLTQAGETLLQHARLILRQVDFLKDDFAGDEFGGHVRIFANTTAVTEFLPEFLAGFMAEHPHLTVDLQERLTHDILRSIQDGTADLGIFSGEVDAGDLEVIRFSTDRLVLATPQDHPLADCRELRFADTLEHEHIGLHEGSTLLAFLRGLMEKNGYERALRIQVRSFEAMCRLVEAGVGIGVVPESAARRHARTMQLSLLRLSDSWATRDRCVAVRSRSALPRSARALVDALVQSGIGGDVAG</sequence>
<dbReference type="CDD" id="cd08421">
    <property type="entry name" value="PBP2_LTTR_like_1"/>
    <property type="match status" value="1"/>
</dbReference>
<organism evidence="6 7">
    <name type="scientific">Thalassovita aquimarina</name>
    <dbReference type="NCBI Taxonomy" id="2785917"/>
    <lineage>
        <taxon>Bacteria</taxon>
        <taxon>Pseudomonadati</taxon>
        <taxon>Pseudomonadota</taxon>
        <taxon>Alphaproteobacteria</taxon>
        <taxon>Rhodobacterales</taxon>
        <taxon>Roseobacteraceae</taxon>
        <taxon>Thalassovita</taxon>
    </lineage>
</organism>
<name>A0ABS5HRM5_9RHOB</name>
<dbReference type="Gene3D" id="1.10.10.10">
    <property type="entry name" value="Winged helix-like DNA-binding domain superfamily/Winged helix DNA-binding domain"/>
    <property type="match status" value="1"/>
</dbReference>
<dbReference type="InterPro" id="IPR036388">
    <property type="entry name" value="WH-like_DNA-bd_sf"/>
</dbReference>
<dbReference type="Gene3D" id="3.40.190.290">
    <property type="match status" value="1"/>
</dbReference>
<comment type="similarity">
    <text evidence="1">Belongs to the LysR transcriptional regulatory family.</text>
</comment>
<dbReference type="InterPro" id="IPR000847">
    <property type="entry name" value="LysR_HTH_N"/>
</dbReference>
<dbReference type="InterPro" id="IPR050950">
    <property type="entry name" value="HTH-type_LysR_regulators"/>
</dbReference>
<dbReference type="Pfam" id="PF00126">
    <property type="entry name" value="HTH_1"/>
    <property type="match status" value="1"/>
</dbReference>
<evidence type="ECO:0000256" key="2">
    <source>
        <dbReference type="ARBA" id="ARBA00023015"/>
    </source>
</evidence>
<dbReference type="Proteomes" id="UP001195941">
    <property type="component" value="Unassembled WGS sequence"/>
</dbReference>
<dbReference type="PANTHER" id="PTHR30419:SF2">
    <property type="entry name" value="LYSR FAMILY TRANSCRIPTIONAL REGULATOR"/>
    <property type="match status" value="1"/>
</dbReference>
<evidence type="ECO:0000259" key="5">
    <source>
        <dbReference type="PROSITE" id="PS50931"/>
    </source>
</evidence>
<gene>
    <name evidence="6" type="ORF">IT775_10625</name>
</gene>
<dbReference type="RefSeq" id="WP_212701097.1">
    <property type="nucleotide sequence ID" value="NZ_JADMKU010000008.1"/>
</dbReference>
<dbReference type="PROSITE" id="PS50931">
    <property type="entry name" value="HTH_LYSR"/>
    <property type="match status" value="1"/>
</dbReference>
<dbReference type="EMBL" id="JADMKU010000008">
    <property type="protein sequence ID" value="MBR9651578.1"/>
    <property type="molecule type" value="Genomic_DNA"/>
</dbReference>
<dbReference type="SUPFAM" id="SSF46785">
    <property type="entry name" value="Winged helix' DNA-binding domain"/>
    <property type="match status" value="1"/>
</dbReference>
<dbReference type="PANTHER" id="PTHR30419">
    <property type="entry name" value="HTH-TYPE TRANSCRIPTIONAL REGULATOR YBHD"/>
    <property type="match status" value="1"/>
</dbReference>
<keyword evidence="2" id="KW-0805">Transcription regulation</keyword>
<evidence type="ECO:0000256" key="3">
    <source>
        <dbReference type="ARBA" id="ARBA00023125"/>
    </source>
</evidence>
<dbReference type="SUPFAM" id="SSF53850">
    <property type="entry name" value="Periplasmic binding protein-like II"/>
    <property type="match status" value="1"/>
</dbReference>
<evidence type="ECO:0000313" key="6">
    <source>
        <dbReference type="EMBL" id="MBR9651578.1"/>
    </source>
</evidence>
<reference evidence="6 7" key="1">
    <citation type="journal article" date="2021" name="Arch. Microbiol.">
        <title>Thalassobius aquimarinus sp. nov., isolated from the Sea of Japan seashore.</title>
        <authorList>
            <person name="Kurilenko V.V."/>
            <person name="Romanenko L.A."/>
            <person name="Chernysheva N.Y."/>
            <person name="Velansky P.V."/>
            <person name="Tekutyeva L.A."/>
            <person name="Isaeva M.P."/>
            <person name="Mikhailov V.V."/>
        </authorList>
    </citation>
    <scope>NUCLEOTIDE SEQUENCE [LARGE SCALE GENOMIC DNA]</scope>
    <source>
        <strain evidence="6 7">KMM 8518</strain>
    </source>
</reference>
<feature type="domain" description="HTH lysR-type" evidence="5">
    <location>
        <begin position="3"/>
        <end position="60"/>
    </location>
</feature>
<dbReference type="InterPro" id="IPR005119">
    <property type="entry name" value="LysR_subst-bd"/>
</dbReference>
<protein>
    <submittedName>
        <fullName evidence="6">LysR family transcriptional regulator</fullName>
    </submittedName>
</protein>
<keyword evidence="4" id="KW-0804">Transcription</keyword>